<dbReference type="EMBL" id="JAVDXV010000006">
    <property type="protein sequence ID" value="MDR7334169.1"/>
    <property type="molecule type" value="Genomic_DNA"/>
</dbReference>
<comment type="caution">
    <text evidence="8">The sequence shown here is derived from an EMBL/GenBank/DDBJ whole genome shotgun (WGS) entry which is preliminary data.</text>
</comment>
<keyword evidence="9" id="KW-1185">Reference proteome</keyword>
<evidence type="ECO:0000256" key="3">
    <source>
        <dbReference type="ARBA" id="ARBA00022475"/>
    </source>
</evidence>
<dbReference type="RefSeq" id="WP_310330437.1">
    <property type="nucleotide sequence ID" value="NZ_JAVDXV010000006.1"/>
</dbReference>
<dbReference type="Proteomes" id="UP001180825">
    <property type="component" value="Unassembled WGS sequence"/>
</dbReference>
<evidence type="ECO:0000256" key="1">
    <source>
        <dbReference type="ARBA" id="ARBA00004651"/>
    </source>
</evidence>
<feature type="transmembrane region" description="Helical" evidence="7">
    <location>
        <begin position="43"/>
        <end position="67"/>
    </location>
</feature>
<evidence type="ECO:0000256" key="4">
    <source>
        <dbReference type="ARBA" id="ARBA00022692"/>
    </source>
</evidence>
<dbReference type="InterPro" id="IPR050833">
    <property type="entry name" value="Poly_Biosynth_Transport"/>
</dbReference>
<evidence type="ECO:0000313" key="8">
    <source>
        <dbReference type="EMBL" id="MDR7334169.1"/>
    </source>
</evidence>
<dbReference type="Pfam" id="PF13440">
    <property type="entry name" value="Polysacc_synt_3"/>
    <property type="match status" value="1"/>
</dbReference>
<keyword evidence="6 7" id="KW-0472">Membrane</keyword>
<evidence type="ECO:0000256" key="7">
    <source>
        <dbReference type="SAM" id="Phobius"/>
    </source>
</evidence>
<feature type="transmembrane region" description="Helical" evidence="7">
    <location>
        <begin position="415"/>
        <end position="435"/>
    </location>
</feature>
<sequence length="491" mass="53122">MSQGTGVRRALAFSFIERWLGIIIGLGSNVLLARLLTPAQVGIFSVSLSVIGVAQVLRDFGVVNYLIQEKDLQQDSLRTAYGLSLLLGFTLFAGVFAAAPFVAAFYHEELVRDTLRVCAINFLLLPFATVTMALMRREMAFRALAVIGLSSAGLGACVSVGLAWAGHGVMALAIGAVVTNATNCIGVWIARPETLRLRPNLKAWRRLLGFGAQSSLTGVVTSVSMDVNDLAVGKVMGFEPVAIISKAQGLMQLFHRDVMAAIRNVAYPAYAKAVRDGEDLEAQYLTGVTHVTATAWPFYGFVSLYALETLRLLFGSQWDSAAALVPWYCLCGAVAATANLIGPVMLAAGRIDLLTKVELFWQPLRAAMIVLAAVWFESMLACAIALLLALALQVPLLYAAKARFMQNNWSVWRRNLASSAGAALISLGAPAAIAWHYGLDRNAPMPAVAFVLAIVLCMLTWIPGLLLVRHPLTQDPVFQKLWRTVTRSRRT</sequence>
<protein>
    <submittedName>
        <fullName evidence="8">O-antigen/teichoic acid export membrane protein</fullName>
    </submittedName>
</protein>
<keyword evidence="4 7" id="KW-0812">Transmembrane</keyword>
<dbReference type="PANTHER" id="PTHR30250">
    <property type="entry name" value="PST FAMILY PREDICTED COLANIC ACID TRANSPORTER"/>
    <property type="match status" value="1"/>
</dbReference>
<evidence type="ECO:0000256" key="2">
    <source>
        <dbReference type="ARBA" id="ARBA00007430"/>
    </source>
</evidence>
<feature type="transmembrane region" description="Helical" evidence="7">
    <location>
        <begin position="366"/>
        <end position="394"/>
    </location>
</feature>
<name>A0ABU2AAE0_9BURK</name>
<evidence type="ECO:0000256" key="5">
    <source>
        <dbReference type="ARBA" id="ARBA00022989"/>
    </source>
</evidence>
<keyword evidence="3" id="KW-1003">Cell membrane</keyword>
<feature type="transmembrane region" description="Helical" evidence="7">
    <location>
        <begin position="170"/>
        <end position="190"/>
    </location>
</feature>
<comment type="subcellular location">
    <subcellularLocation>
        <location evidence="1">Cell membrane</location>
        <topology evidence="1">Multi-pass membrane protein</topology>
    </subcellularLocation>
</comment>
<gene>
    <name evidence="8" type="ORF">J2X21_003321</name>
</gene>
<feature type="transmembrane region" description="Helical" evidence="7">
    <location>
        <begin position="141"/>
        <end position="164"/>
    </location>
</feature>
<comment type="similarity">
    <text evidence="2">Belongs to the polysaccharide synthase family.</text>
</comment>
<feature type="transmembrane region" description="Helical" evidence="7">
    <location>
        <begin position="321"/>
        <end position="346"/>
    </location>
</feature>
<proteinExistence type="inferred from homology"/>
<keyword evidence="5 7" id="KW-1133">Transmembrane helix</keyword>
<feature type="transmembrane region" description="Helical" evidence="7">
    <location>
        <begin position="114"/>
        <end position="134"/>
    </location>
</feature>
<organism evidence="8 9">
    <name type="scientific">Roseateles asaccharophilus</name>
    <dbReference type="NCBI Taxonomy" id="582607"/>
    <lineage>
        <taxon>Bacteria</taxon>
        <taxon>Pseudomonadati</taxon>
        <taxon>Pseudomonadota</taxon>
        <taxon>Betaproteobacteria</taxon>
        <taxon>Burkholderiales</taxon>
        <taxon>Sphaerotilaceae</taxon>
        <taxon>Roseateles</taxon>
    </lineage>
</organism>
<accession>A0ABU2AAE0</accession>
<reference evidence="8 9" key="1">
    <citation type="submission" date="2023-07" db="EMBL/GenBank/DDBJ databases">
        <title>Sorghum-associated microbial communities from plants grown in Nebraska, USA.</title>
        <authorList>
            <person name="Schachtman D."/>
        </authorList>
    </citation>
    <scope>NUCLEOTIDE SEQUENCE [LARGE SCALE GENOMIC DNA]</scope>
    <source>
        <strain evidence="8 9">BE316</strain>
    </source>
</reference>
<feature type="transmembrane region" description="Helical" evidence="7">
    <location>
        <begin position="20"/>
        <end position="37"/>
    </location>
</feature>
<dbReference type="CDD" id="cd13127">
    <property type="entry name" value="MATE_tuaB_like"/>
    <property type="match status" value="1"/>
</dbReference>
<feature type="transmembrane region" description="Helical" evidence="7">
    <location>
        <begin position="447"/>
        <end position="468"/>
    </location>
</feature>
<dbReference type="PANTHER" id="PTHR30250:SF10">
    <property type="entry name" value="LIPOPOLYSACCHARIDE BIOSYNTHESIS PROTEIN WZXC"/>
    <property type="match status" value="1"/>
</dbReference>
<evidence type="ECO:0000256" key="6">
    <source>
        <dbReference type="ARBA" id="ARBA00023136"/>
    </source>
</evidence>
<feature type="transmembrane region" description="Helical" evidence="7">
    <location>
        <begin position="79"/>
        <end position="102"/>
    </location>
</feature>
<evidence type="ECO:0000313" key="9">
    <source>
        <dbReference type="Proteomes" id="UP001180825"/>
    </source>
</evidence>